<dbReference type="GO" id="GO:0005524">
    <property type="term" value="F:ATP binding"/>
    <property type="evidence" value="ECO:0007669"/>
    <property type="project" value="UniProtKB-KW"/>
</dbReference>
<dbReference type="GO" id="GO:0051539">
    <property type="term" value="F:4 iron, 4 sulfur cluster binding"/>
    <property type="evidence" value="ECO:0007669"/>
    <property type="project" value="UniProtKB-KW"/>
</dbReference>
<evidence type="ECO:0000256" key="9">
    <source>
        <dbReference type="ARBA" id="ARBA00023014"/>
    </source>
</evidence>
<dbReference type="InterPro" id="IPR006554">
    <property type="entry name" value="Helicase-like_DEXD_c2"/>
</dbReference>
<organism evidence="15 16">
    <name type="scientific">Vallitalea longa</name>
    <dbReference type="NCBI Taxonomy" id="2936439"/>
    <lineage>
        <taxon>Bacteria</taxon>
        <taxon>Bacillati</taxon>
        <taxon>Bacillota</taxon>
        <taxon>Clostridia</taxon>
        <taxon>Lachnospirales</taxon>
        <taxon>Vallitaleaceae</taxon>
        <taxon>Vallitalea</taxon>
    </lineage>
</organism>
<dbReference type="SMART" id="SM00488">
    <property type="entry name" value="DEXDc2"/>
    <property type="match status" value="1"/>
</dbReference>
<dbReference type="Gene3D" id="1.10.275.40">
    <property type="match status" value="1"/>
</dbReference>
<dbReference type="PANTHER" id="PTHR11472">
    <property type="entry name" value="DNA REPAIR DEAD HELICASE RAD3/XP-D SUBFAMILY MEMBER"/>
    <property type="match status" value="1"/>
</dbReference>
<evidence type="ECO:0000256" key="6">
    <source>
        <dbReference type="ARBA" id="ARBA00022806"/>
    </source>
</evidence>
<evidence type="ECO:0000256" key="1">
    <source>
        <dbReference type="ARBA" id="ARBA00022485"/>
    </source>
</evidence>
<dbReference type="Pfam" id="PF06733">
    <property type="entry name" value="DEAD_2"/>
    <property type="match status" value="1"/>
</dbReference>
<keyword evidence="8" id="KW-0408">Iron</keyword>
<dbReference type="InterPro" id="IPR006555">
    <property type="entry name" value="ATP-dep_Helicase_C"/>
</dbReference>
<dbReference type="InterPro" id="IPR042493">
    <property type="entry name" value="XPD_DNA_FeS"/>
</dbReference>
<dbReference type="Proteomes" id="UP001144256">
    <property type="component" value="Unassembled WGS sequence"/>
</dbReference>
<dbReference type="PROSITE" id="PS51193">
    <property type="entry name" value="HELICASE_ATP_BIND_2"/>
    <property type="match status" value="1"/>
</dbReference>
<keyword evidence="2" id="KW-0479">Metal-binding</keyword>
<comment type="similarity">
    <text evidence="13">Belongs to the helicase family. DinG subfamily.</text>
</comment>
<evidence type="ECO:0000259" key="14">
    <source>
        <dbReference type="PROSITE" id="PS51193"/>
    </source>
</evidence>
<dbReference type="Gene3D" id="3.40.50.300">
    <property type="entry name" value="P-loop containing nucleotide triphosphate hydrolases"/>
    <property type="match status" value="2"/>
</dbReference>
<keyword evidence="10" id="KW-0238">DNA-binding</keyword>
<dbReference type="AlphaFoldDB" id="A0A9W6DH62"/>
<evidence type="ECO:0000313" key="16">
    <source>
        <dbReference type="Proteomes" id="UP001144256"/>
    </source>
</evidence>
<dbReference type="Gene3D" id="1.10.30.20">
    <property type="entry name" value="Bacterial XPD DNA helicase, FeS cluster domain"/>
    <property type="match status" value="1"/>
</dbReference>
<dbReference type="InterPro" id="IPR014001">
    <property type="entry name" value="Helicase_ATP-bd"/>
</dbReference>
<dbReference type="GO" id="GO:0006281">
    <property type="term" value="P:DNA repair"/>
    <property type="evidence" value="ECO:0007669"/>
    <property type="project" value="UniProtKB-KW"/>
</dbReference>
<dbReference type="SUPFAM" id="SSF52540">
    <property type="entry name" value="P-loop containing nucleoside triphosphate hydrolases"/>
    <property type="match status" value="2"/>
</dbReference>
<gene>
    <name evidence="15" type="ORF">SH1V18_30090</name>
</gene>
<dbReference type="GO" id="GO:0016818">
    <property type="term" value="F:hydrolase activity, acting on acid anhydrides, in phosphorus-containing anhydrides"/>
    <property type="evidence" value="ECO:0007669"/>
    <property type="project" value="InterPro"/>
</dbReference>
<proteinExistence type="inferred from homology"/>
<evidence type="ECO:0000256" key="12">
    <source>
        <dbReference type="ARBA" id="ARBA00023235"/>
    </source>
</evidence>
<keyword evidence="5" id="KW-0378">Hydrolase</keyword>
<dbReference type="Pfam" id="PF13307">
    <property type="entry name" value="Helicase_C_2"/>
    <property type="match status" value="1"/>
</dbReference>
<keyword evidence="3" id="KW-0547">Nucleotide-binding</keyword>
<feature type="domain" description="Helicase ATP-binding" evidence="14">
    <location>
        <begin position="183"/>
        <end position="431"/>
    </location>
</feature>
<dbReference type="InterPro" id="IPR011604">
    <property type="entry name" value="PDDEXK-like_dom_sf"/>
</dbReference>
<dbReference type="EMBL" id="BRLB01000010">
    <property type="protein sequence ID" value="GKX30529.1"/>
    <property type="molecule type" value="Genomic_DNA"/>
</dbReference>
<dbReference type="SMART" id="SM00487">
    <property type="entry name" value="DEXDc"/>
    <property type="match status" value="1"/>
</dbReference>
<evidence type="ECO:0000256" key="4">
    <source>
        <dbReference type="ARBA" id="ARBA00022763"/>
    </source>
</evidence>
<evidence type="ECO:0000256" key="13">
    <source>
        <dbReference type="ARBA" id="ARBA00038058"/>
    </source>
</evidence>
<evidence type="ECO:0000256" key="10">
    <source>
        <dbReference type="ARBA" id="ARBA00023125"/>
    </source>
</evidence>
<evidence type="ECO:0000256" key="5">
    <source>
        <dbReference type="ARBA" id="ARBA00022801"/>
    </source>
</evidence>
<dbReference type="PANTHER" id="PTHR11472:SF34">
    <property type="entry name" value="REGULATOR OF TELOMERE ELONGATION HELICASE 1"/>
    <property type="match status" value="1"/>
</dbReference>
<protein>
    <submittedName>
        <fullName evidence="15">ATP-dependent helicase</fullName>
    </submittedName>
</protein>
<keyword evidence="7" id="KW-0067">ATP-binding</keyword>
<keyword evidence="11" id="KW-0234">DNA repair</keyword>
<keyword evidence="1" id="KW-0004">4Fe-4S</keyword>
<sequence>MDSNKLSISVRELIEFVLRSGDIKSVFLTSARAVDGIKAHQKIQKKFSKEYEKYESEITVKDKVYIDDIELEINGRIDGIIFDDIIIIDEIKSVNKPIESIETYNKLHLAQVKMYAYIYGKQNDLNELKVQLTYVELKSYAIKQFQLEFQLKELEEFYLEVINSYIDFAKKIIEYNKLRDISIENTDFPFGSFRKGQRKFMNSVYKVIMEDEKLFARAPTGIGKTMGTIFPAIKSLDKKKSKIFYLTAKTIGRDVAEKAINLLEDKGLKLKRVLITAKDKICLNETKKCDSKYCKYAKGHFDRINEAISELLTATDNYDRETIIKYAKKYQVCPYELTLDLTLFSDCIICDYNYAFDPSAVLKRFFTEGNGRYIFLIDEAHNLVDRAREMYSANMLKKPILSLRRKIKDIDKNLYRYLGRLNSFMIEKRHECEASGDFIVDEYYSEEFVDILRGILHRTEKIFPNLVEWEHMDELLDFYFDSYDFVKKAELYDDRYITYYEKIQDDVKMKLFCLDPSGNLRDYMNNSKSSVLFSATLTPMDYFVKILGGNENNYGLTLQSPFEQKNLCLLINNNISTKYKNRDKTYINVVETIYNTIKGKKGNYIVFFPSYKYMNDVYDIYVDIIEDEDIKVIKQERGLSETEKEDFLEEFHNDRENSFAAFAVLGGMFGEGIDLTGEKLSGAVIVGVGLPSICNERNLIKEYFDKKSHNGFEYAYMYPGMNKVMQAAGRVIRTSRDVGVVVLIDERFGGNYYKRIFPYEWNHAKYLTNDLLKNRVDDFWRNQSK</sequence>
<name>A0A9W6DH62_9FIRM</name>
<dbReference type="InterPro" id="IPR027417">
    <property type="entry name" value="P-loop_NTPase"/>
</dbReference>
<dbReference type="GO" id="GO:0003678">
    <property type="term" value="F:DNA helicase activity"/>
    <property type="evidence" value="ECO:0007669"/>
    <property type="project" value="InterPro"/>
</dbReference>
<dbReference type="InterPro" id="IPR014013">
    <property type="entry name" value="Helic_SF1/SF2_ATP-bd_DinG/Rad3"/>
</dbReference>
<dbReference type="SMART" id="SM00491">
    <property type="entry name" value="HELICc2"/>
    <property type="match status" value="1"/>
</dbReference>
<accession>A0A9W6DH62</accession>
<evidence type="ECO:0000256" key="2">
    <source>
        <dbReference type="ARBA" id="ARBA00022723"/>
    </source>
</evidence>
<evidence type="ECO:0000256" key="7">
    <source>
        <dbReference type="ARBA" id="ARBA00022840"/>
    </source>
</evidence>
<keyword evidence="16" id="KW-1185">Reference proteome</keyword>
<comment type="caution">
    <text evidence="15">The sequence shown here is derived from an EMBL/GenBank/DDBJ whole genome shotgun (WGS) entry which is preliminary data.</text>
</comment>
<dbReference type="GO" id="GO:0046872">
    <property type="term" value="F:metal ion binding"/>
    <property type="evidence" value="ECO:0007669"/>
    <property type="project" value="UniProtKB-KW"/>
</dbReference>
<keyword evidence="9" id="KW-0411">Iron-sulfur</keyword>
<dbReference type="GO" id="GO:0003677">
    <property type="term" value="F:DNA binding"/>
    <property type="evidence" value="ECO:0007669"/>
    <property type="project" value="UniProtKB-KW"/>
</dbReference>
<keyword evidence="4" id="KW-0227">DNA damage</keyword>
<keyword evidence="12" id="KW-0413">Isomerase</keyword>
<keyword evidence="6 15" id="KW-0347">Helicase</keyword>
<reference evidence="15" key="1">
    <citation type="submission" date="2022-06" db="EMBL/GenBank/DDBJ databases">
        <title>Vallitalea longa sp. nov., an anaerobic bacterium isolated from marine sediment.</title>
        <authorList>
            <person name="Hirano S."/>
            <person name="Terahara T."/>
            <person name="Mori K."/>
            <person name="Hamada M."/>
            <person name="Matsumoto R."/>
            <person name="Kobayashi T."/>
        </authorList>
    </citation>
    <scope>NUCLEOTIDE SEQUENCE</scope>
    <source>
        <strain evidence="15">SH18-1</strain>
    </source>
</reference>
<dbReference type="InterPro" id="IPR045028">
    <property type="entry name" value="DinG/Rad3-like"/>
</dbReference>
<evidence type="ECO:0000256" key="3">
    <source>
        <dbReference type="ARBA" id="ARBA00022741"/>
    </source>
</evidence>
<dbReference type="InterPro" id="IPR010614">
    <property type="entry name" value="RAD3-like_helicase_DEAD"/>
</dbReference>
<evidence type="ECO:0000256" key="11">
    <source>
        <dbReference type="ARBA" id="ARBA00023204"/>
    </source>
</evidence>
<evidence type="ECO:0000256" key="8">
    <source>
        <dbReference type="ARBA" id="ARBA00023004"/>
    </source>
</evidence>
<dbReference type="Gene3D" id="3.90.320.10">
    <property type="match status" value="1"/>
</dbReference>
<dbReference type="RefSeq" id="WP_281816793.1">
    <property type="nucleotide sequence ID" value="NZ_BRLB01000010.1"/>
</dbReference>
<evidence type="ECO:0000313" key="15">
    <source>
        <dbReference type="EMBL" id="GKX30529.1"/>
    </source>
</evidence>